<evidence type="ECO:0000313" key="5">
    <source>
        <dbReference type="EMBL" id="ABZ06561.1"/>
    </source>
</evidence>
<dbReference type="GO" id="GO:0009307">
    <property type="term" value="P:DNA restriction-modification system"/>
    <property type="evidence" value="ECO:0007669"/>
    <property type="project" value="UniProtKB-KW"/>
</dbReference>
<dbReference type="InterPro" id="IPR000055">
    <property type="entry name" value="Restrct_endonuc_typeI_TRD"/>
</dbReference>
<dbReference type="SUPFAM" id="SSF116734">
    <property type="entry name" value="DNA methylase specificity domain"/>
    <property type="match status" value="2"/>
</dbReference>
<dbReference type="GO" id="GO:0003677">
    <property type="term" value="F:DNA binding"/>
    <property type="evidence" value="ECO:0007669"/>
    <property type="project" value="UniProtKB-KW"/>
</dbReference>
<dbReference type="PANTHER" id="PTHR30408">
    <property type="entry name" value="TYPE-1 RESTRICTION ENZYME ECOKI SPECIFICITY PROTEIN"/>
    <property type="match status" value="1"/>
</dbReference>
<keyword evidence="2" id="KW-0680">Restriction system</keyword>
<dbReference type="REBASE" id="25647">
    <property type="entry name" value="S.UmmNPORFAP"/>
</dbReference>
<evidence type="ECO:0000256" key="3">
    <source>
        <dbReference type="ARBA" id="ARBA00023125"/>
    </source>
</evidence>
<reference evidence="5" key="1">
    <citation type="journal article" date="2008" name="ISME J.">
        <title>Genomic patterns of recombination, clonal divergence and environment in marine microbial populations.</title>
        <authorList>
            <person name="Konstantinidis K.T."/>
            <person name="Delong E.F."/>
        </authorList>
    </citation>
    <scope>NUCLEOTIDE SEQUENCE</scope>
</reference>
<name>B3T1V2_9ZZZZ</name>
<feature type="domain" description="Type I restriction modification DNA specificity" evidence="4">
    <location>
        <begin position="221"/>
        <end position="402"/>
    </location>
</feature>
<sequence>MNKQISNQWIKLKFSEIGKLNTSSVDKKIQLNEQNVLLLNYMDVYRNNFISNKINFQKITATSKELESFKVNKGDIFFTPSSETPDDIGHSAVIVSELINTLQSYHLVKLKLNDEKLMDLNFRGYVFNSENILNQFRLAATGSTRFTISLKEFAKIEVYFPKSIPDQKKIASILTSVDDVIEKTQSKINKLQDLKKGTINKLLIKGIGHTEFKDSELGIVPKSWKIMELSKVSKILSSNVDKKTKENETSVLLCNYMDVYKNLKITREINFMKASAKKSEIDKFLIKKDDVIITKDSETPDDIAISSYVSENFDNVLCGYHLSIIRPNKSVLDGKFLNFFFKLDYMHHRFSILANGTTRFGLNLKEVENSKILIPELEEQKKIANIICSLEDKILIIKKKLNKYVFIKKSLMQDLLTGKVRVSVN</sequence>
<dbReference type="InterPro" id="IPR052021">
    <property type="entry name" value="Type-I_RS_S_subunit"/>
</dbReference>
<dbReference type="AlphaFoldDB" id="B3T1V2"/>
<dbReference type="PANTHER" id="PTHR30408:SF12">
    <property type="entry name" value="TYPE I RESTRICTION ENZYME MJAVIII SPECIFICITY SUBUNIT"/>
    <property type="match status" value="1"/>
</dbReference>
<evidence type="ECO:0000259" key="4">
    <source>
        <dbReference type="Pfam" id="PF01420"/>
    </source>
</evidence>
<proteinExistence type="inferred from homology"/>
<protein>
    <submittedName>
        <fullName evidence="5">Putative Type I restriction modification DNA specificity domain protein</fullName>
    </submittedName>
</protein>
<organism evidence="5">
    <name type="scientific">uncultured marine microorganism HF4000_097M14</name>
    <dbReference type="NCBI Taxonomy" id="455520"/>
    <lineage>
        <taxon>unclassified sequences</taxon>
        <taxon>environmental samples</taxon>
    </lineage>
</organism>
<gene>
    <name evidence="5" type="ORF">ALOHA_HF4000097M14ctg1g4</name>
</gene>
<evidence type="ECO:0000256" key="2">
    <source>
        <dbReference type="ARBA" id="ARBA00022747"/>
    </source>
</evidence>
<dbReference type="Pfam" id="PF01420">
    <property type="entry name" value="Methylase_S"/>
    <property type="match status" value="2"/>
</dbReference>
<accession>B3T1V2</accession>
<comment type="similarity">
    <text evidence="1">Belongs to the type-I restriction system S methylase family.</text>
</comment>
<evidence type="ECO:0000256" key="1">
    <source>
        <dbReference type="ARBA" id="ARBA00010923"/>
    </source>
</evidence>
<dbReference type="Gene3D" id="3.90.220.20">
    <property type="entry name" value="DNA methylase specificity domains"/>
    <property type="match status" value="2"/>
</dbReference>
<feature type="domain" description="Type I restriction modification DNA specificity" evidence="4">
    <location>
        <begin position="9"/>
        <end position="191"/>
    </location>
</feature>
<keyword evidence="3" id="KW-0238">DNA-binding</keyword>
<dbReference type="Gene3D" id="1.10.287.1120">
    <property type="entry name" value="Bipartite methylase S protein"/>
    <property type="match status" value="1"/>
</dbReference>
<dbReference type="EMBL" id="EU016579">
    <property type="protein sequence ID" value="ABZ06561.1"/>
    <property type="molecule type" value="Genomic_DNA"/>
</dbReference>
<dbReference type="InterPro" id="IPR044946">
    <property type="entry name" value="Restrct_endonuc_typeI_TRD_sf"/>
</dbReference>